<reference evidence="3" key="1">
    <citation type="submission" date="2022-10" db="EMBL/GenBank/DDBJ databases">
        <title>Culturing micro-colonial fungi from biological soil crusts in the Mojave desert and describing Neophaeococcomyces mojavensis, and introducing the new genera and species Taxawa tesnikishii.</title>
        <authorList>
            <person name="Kurbessoian T."/>
            <person name="Stajich J.E."/>
        </authorList>
    </citation>
    <scope>NUCLEOTIDE SEQUENCE</scope>
    <source>
        <strain evidence="3">TK_41</strain>
    </source>
</reference>
<feature type="transmembrane region" description="Helical" evidence="2">
    <location>
        <begin position="28"/>
        <end position="51"/>
    </location>
</feature>
<keyword evidence="2" id="KW-0472">Membrane</keyword>
<dbReference type="AlphaFoldDB" id="A0AA39CC17"/>
<organism evidence="3 4">
    <name type="scientific">Cladophialophora chaetospira</name>
    <dbReference type="NCBI Taxonomy" id="386627"/>
    <lineage>
        <taxon>Eukaryota</taxon>
        <taxon>Fungi</taxon>
        <taxon>Dikarya</taxon>
        <taxon>Ascomycota</taxon>
        <taxon>Pezizomycotina</taxon>
        <taxon>Eurotiomycetes</taxon>
        <taxon>Chaetothyriomycetidae</taxon>
        <taxon>Chaetothyriales</taxon>
        <taxon>Herpotrichiellaceae</taxon>
        <taxon>Cladophialophora</taxon>
    </lineage>
</organism>
<feature type="transmembrane region" description="Helical" evidence="2">
    <location>
        <begin position="225"/>
        <end position="247"/>
    </location>
</feature>
<name>A0AA39CC17_9EURO</name>
<evidence type="ECO:0000313" key="3">
    <source>
        <dbReference type="EMBL" id="KAJ9602752.1"/>
    </source>
</evidence>
<gene>
    <name evidence="3" type="ORF">H2200_012532</name>
</gene>
<feature type="region of interest" description="Disordered" evidence="1">
    <location>
        <begin position="312"/>
        <end position="336"/>
    </location>
</feature>
<protein>
    <recommendedName>
        <fullName evidence="5">Transmembrane protein</fullName>
    </recommendedName>
</protein>
<proteinExistence type="predicted"/>
<evidence type="ECO:0000256" key="2">
    <source>
        <dbReference type="SAM" id="Phobius"/>
    </source>
</evidence>
<feature type="transmembrane region" description="Helical" evidence="2">
    <location>
        <begin position="193"/>
        <end position="213"/>
    </location>
</feature>
<dbReference type="EMBL" id="JAPDRK010000024">
    <property type="protein sequence ID" value="KAJ9602752.1"/>
    <property type="molecule type" value="Genomic_DNA"/>
</dbReference>
<keyword evidence="4" id="KW-1185">Reference proteome</keyword>
<feature type="transmembrane region" description="Helical" evidence="2">
    <location>
        <begin position="72"/>
        <end position="90"/>
    </location>
</feature>
<dbReference type="Proteomes" id="UP001172673">
    <property type="component" value="Unassembled WGS sequence"/>
</dbReference>
<feature type="compositionally biased region" description="Polar residues" evidence="1">
    <location>
        <begin position="322"/>
        <end position="336"/>
    </location>
</feature>
<evidence type="ECO:0000256" key="1">
    <source>
        <dbReference type="SAM" id="MobiDB-lite"/>
    </source>
</evidence>
<accession>A0AA39CC17</accession>
<feature type="transmembrane region" description="Helical" evidence="2">
    <location>
        <begin position="110"/>
        <end position="135"/>
    </location>
</feature>
<sequence length="336" mass="37831">MASHELDSIISSFEVHQPSEVCKTPTTISLFLLSLWVPPAVCSLICGSSLFRRRLSRIKKQPEDNVESINRFYLFASLFGSFFFQLVVWTTVQGQLLSDDDPDNELSNTYWVWLIRPLPTTFVFFMAYLCPTLYLENALEMQFVEGVMGLFTIDIYDDIRKAVSGLGDLSTEQAGDGNTPALQHISSGAKLGFAFWILSFFVALAVVVLLVVGMMREKPLDSTPLRIWTCWSIIFNAMRMIAGWLIWTEVAQLHEQIFCPSLTATGAIAAIAFASTMVDHGWRAYFCVEDARFNSLSSVFRATLLRSYRKAPTDEETREVAVQNTESRSSLESDSD</sequence>
<evidence type="ECO:0008006" key="5">
    <source>
        <dbReference type="Google" id="ProtNLM"/>
    </source>
</evidence>
<keyword evidence="2" id="KW-0812">Transmembrane</keyword>
<evidence type="ECO:0000313" key="4">
    <source>
        <dbReference type="Proteomes" id="UP001172673"/>
    </source>
</evidence>
<keyword evidence="2" id="KW-1133">Transmembrane helix</keyword>
<comment type="caution">
    <text evidence="3">The sequence shown here is derived from an EMBL/GenBank/DDBJ whole genome shotgun (WGS) entry which is preliminary data.</text>
</comment>